<keyword evidence="2" id="KW-1185">Reference proteome</keyword>
<gene>
    <name evidence="1" type="ORF">SCLCIDRAFT_1217548</name>
</gene>
<proteinExistence type="predicted"/>
<name>A0A0C3A4I6_9AGAM</name>
<dbReference type="HOGENOM" id="CLU_2980434_0_0_1"/>
<dbReference type="InParanoid" id="A0A0C3A4I6"/>
<evidence type="ECO:0000313" key="2">
    <source>
        <dbReference type="Proteomes" id="UP000053989"/>
    </source>
</evidence>
<evidence type="ECO:0000313" key="1">
    <source>
        <dbReference type="EMBL" id="KIM59597.1"/>
    </source>
</evidence>
<accession>A0A0C3A4I6</accession>
<dbReference type="EMBL" id="KN822071">
    <property type="protein sequence ID" value="KIM59597.1"/>
    <property type="molecule type" value="Genomic_DNA"/>
</dbReference>
<dbReference type="AlphaFoldDB" id="A0A0C3A4I6"/>
<protein>
    <submittedName>
        <fullName evidence="1">Uncharacterized protein</fullName>
    </submittedName>
</protein>
<reference evidence="1 2" key="1">
    <citation type="submission" date="2014-04" db="EMBL/GenBank/DDBJ databases">
        <authorList>
            <consortium name="DOE Joint Genome Institute"/>
            <person name="Kuo A."/>
            <person name="Kohler A."/>
            <person name="Nagy L.G."/>
            <person name="Floudas D."/>
            <person name="Copeland A."/>
            <person name="Barry K.W."/>
            <person name="Cichocki N."/>
            <person name="Veneault-Fourrey C."/>
            <person name="LaButti K."/>
            <person name="Lindquist E.A."/>
            <person name="Lipzen A."/>
            <person name="Lundell T."/>
            <person name="Morin E."/>
            <person name="Murat C."/>
            <person name="Sun H."/>
            <person name="Tunlid A."/>
            <person name="Henrissat B."/>
            <person name="Grigoriev I.V."/>
            <person name="Hibbett D.S."/>
            <person name="Martin F."/>
            <person name="Nordberg H.P."/>
            <person name="Cantor M.N."/>
            <person name="Hua S.X."/>
        </authorList>
    </citation>
    <scope>NUCLEOTIDE SEQUENCE [LARGE SCALE GENOMIC DNA]</scope>
    <source>
        <strain evidence="1 2">Foug A</strain>
    </source>
</reference>
<organism evidence="1 2">
    <name type="scientific">Scleroderma citrinum Foug A</name>
    <dbReference type="NCBI Taxonomy" id="1036808"/>
    <lineage>
        <taxon>Eukaryota</taxon>
        <taxon>Fungi</taxon>
        <taxon>Dikarya</taxon>
        <taxon>Basidiomycota</taxon>
        <taxon>Agaricomycotina</taxon>
        <taxon>Agaricomycetes</taxon>
        <taxon>Agaricomycetidae</taxon>
        <taxon>Boletales</taxon>
        <taxon>Sclerodermatineae</taxon>
        <taxon>Sclerodermataceae</taxon>
        <taxon>Scleroderma</taxon>
    </lineage>
</organism>
<dbReference type="Proteomes" id="UP000053989">
    <property type="component" value="Unassembled WGS sequence"/>
</dbReference>
<reference evidence="2" key="2">
    <citation type="submission" date="2015-01" db="EMBL/GenBank/DDBJ databases">
        <title>Evolutionary Origins and Diversification of the Mycorrhizal Mutualists.</title>
        <authorList>
            <consortium name="DOE Joint Genome Institute"/>
            <consortium name="Mycorrhizal Genomics Consortium"/>
            <person name="Kohler A."/>
            <person name="Kuo A."/>
            <person name="Nagy L.G."/>
            <person name="Floudas D."/>
            <person name="Copeland A."/>
            <person name="Barry K.W."/>
            <person name="Cichocki N."/>
            <person name="Veneault-Fourrey C."/>
            <person name="LaButti K."/>
            <person name="Lindquist E.A."/>
            <person name="Lipzen A."/>
            <person name="Lundell T."/>
            <person name="Morin E."/>
            <person name="Murat C."/>
            <person name="Riley R."/>
            <person name="Ohm R."/>
            <person name="Sun H."/>
            <person name="Tunlid A."/>
            <person name="Henrissat B."/>
            <person name="Grigoriev I.V."/>
            <person name="Hibbett D.S."/>
            <person name="Martin F."/>
        </authorList>
    </citation>
    <scope>NUCLEOTIDE SEQUENCE [LARGE SCALE GENOMIC DNA]</scope>
    <source>
        <strain evidence="2">Foug A</strain>
    </source>
</reference>
<sequence length="58" mass="6326">MTLSNTGRSAPGGTIFGRILQRTKLQDSAKYNELCPACSKVMASGLGSPPYRWNLPQR</sequence>